<dbReference type="InterPro" id="IPR002616">
    <property type="entry name" value="tRNA_ribo_trans-like"/>
</dbReference>
<dbReference type="Pfam" id="PF01702">
    <property type="entry name" value="TGT"/>
    <property type="match status" value="1"/>
</dbReference>
<evidence type="ECO:0000313" key="6">
    <source>
        <dbReference type="Proteomes" id="UP000178925"/>
    </source>
</evidence>
<dbReference type="NCBIfam" id="TIGR00430">
    <property type="entry name" value="Q_tRNA_tgt"/>
    <property type="match status" value="1"/>
</dbReference>
<comment type="caution">
    <text evidence="5">The sequence shown here is derived from an EMBL/GenBank/DDBJ whole genome shotgun (WGS) entry which is preliminary data.</text>
</comment>
<dbReference type="NCBIfam" id="TIGR00449">
    <property type="entry name" value="tgt_general"/>
    <property type="match status" value="1"/>
</dbReference>
<dbReference type="AlphaFoldDB" id="A0A1F5SIF9"/>
<dbReference type="InterPro" id="IPR004803">
    <property type="entry name" value="TGT"/>
</dbReference>
<sequence length="403" mass="45083">MPNFKILKKSKKSQARLGVVQTAHGKIATPFFMPDATRGVIKGLSNADLEHLGLQAAVINTYHLYLQPGAKLIAKAGGAHAFMNWDKPLLSDSGGYQVYSLLHKNKNLGKILDDKVIFKSPLDGSQHELTPEKSIQIQFALGADMIVCLDDCPPHDIDRLAMASSVERTIAWARRCKKEYDRIVETQNSCPPTGRVASLHKKQPLLFAVIQGGTDLAMRKICADALVAVGFDGYGFGARPVDANGKFLGKVLRDTADMIPEHSLRFGLGIGLPEDIVRCVQMGWDIFDCVIPTREGRHGRLFLRKSNVKAQISNVKSNPKLKFQMSKKFYETLNINNAKFAKDFKPINKNSKLPELREYSRAYLHHLFKINDTLGQRLASLNNLEFYLDLLREIRQGIRNDSL</sequence>
<keyword evidence="3" id="KW-0819">tRNA processing</keyword>
<evidence type="ECO:0000256" key="1">
    <source>
        <dbReference type="ARBA" id="ARBA00022676"/>
    </source>
</evidence>
<protein>
    <recommendedName>
        <fullName evidence="4">tRNA-guanine(15) transglycosylase-like domain-containing protein</fullName>
    </recommendedName>
</protein>
<evidence type="ECO:0000259" key="4">
    <source>
        <dbReference type="Pfam" id="PF01702"/>
    </source>
</evidence>
<dbReference type="STRING" id="1797995.A2242_03550"/>
<name>A0A1F5SIF9_9BACT</name>
<keyword evidence="2" id="KW-0808">Transferase</keyword>
<dbReference type="GO" id="GO:0008479">
    <property type="term" value="F:tRNA-guanosine(34) queuine transglycosylase activity"/>
    <property type="evidence" value="ECO:0007669"/>
    <property type="project" value="InterPro"/>
</dbReference>
<accession>A0A1F5SIF9</accession>
<dbReference type="InterPro" id="IPR036511">
    <property type="entry name" value="TGT-like_sf"/>
</dbReference>
<dbReference type="Gene3D" id="3.20.20.105">
    <property type="entry name" value="Queuine tRNA-ribosyltransferase-like"/>
    <property type="match status" value="1"/>
</dbReference>
<organism evidence="5 6">
    <name type="scientific">Candidatus Falkowbacteria bacterium RIFOXYA2_FULL_47_9</name>
    <dbReference type="NCBI Taxonomy" id="1797995"/>
    <lineage>
        <taxon>Bacteria</taxon>
        <taxon>Candidatus Falkowiibacteriota</taxon>
    </lineage>
</organism>
<evidence type="ECO:0000256" key="3">
    <source>
        <dbReference type="ARBA" id="ARBA00022694"/>
    </source>
</evidence>
<dbReference type="PANTHER" id="PTHR46499">
    <property type="entry name" value="QUEUINE TRNA-RIBOSYLTRANSFERASE"/>
    <property type="match status" value="1"/>
</dbReference>
<feature type="domain" description="tRNA-guanine(15) transglycosylase-like" evidence="4">
    <location>
        <begin position="14"/>
        <end position="403"/>
    </location>
</feature>
<dbReference type="PANTHER" id="PTHR46499:SF1">
    <property type="entry name" value="QUEUINE TRNA-RIBOSYLTRANSFERASE"/>
    <property type="match status" value="1"/>
</dbReference>
<dbReference type="GO" id="GO:0002099">
    <property type="term" value="P:tRNA wobble guanine modification"/>
    <property type="evidence" value="ECO:0007669"/>
    <property type="project" value="TreeGrafter"/>
</dbReference>
<dbReference type="EMBL" id="MFGC01000048">
    <property type="protein sequence ID" value="OGF26470.1"/>
    <property type="molecule type" value="Genomic_DNA"/>
</dbReference>
<proteinExistence type="predicted"/>
<evidence type="ECO:0000313" key="5">
    <source>
        <dbReference type="EMBL" id="OGF26470.1"/>
    </source>
</evidence>
<gene>
    <name evidence="5" type="ORF">A2242_03550</name>
</gene>
<dbReference type="GO" id="GO:0005737">
    <property type="term" value="C:cytoplasm"/>
    <property type="evidence" value="ECO:0007669"/>
    <property type="project" value="TreeGrafter"/>
</dbReference>
<evidence type="ECO:0000256" key="2">
    <source>
        <dbReference type="ARBA" id="ARBA00022679"/>
    </source>
</evidence>
<dbReference type="SUPFAM" id="SSF51713">
    <property type="entry name" value="tRNA-guanine transglycosylase"/>
    <property type="match status" value="1"/>
</dbReference>
<dbReference type="Proteomes" id="UP000178925">
    <property type="component" value="Unassembled WGS sequence"/>
</dbReference>
<keyword evidence="1" id="KW-0328">Glycosyltransferase</keyword>
<dbReference type="InterPro" id="IPR050076">
    <property type="entry name" value="ArchSynthase1/Queuine_TRR"/>
</dbReference>
<reference evidence="5 6" key="1">
    <citation type="journal article" date="2016" name="Nat. Commun.">
        <title>Thousands of microbial genomes shed light on interconnected biogeochemical processes in an aquifer system.</title>
        <authorList>
            <person name="Anantharaman K."/>
            <person name="Brown C.T."/>
            <person name="Hug L.A."/>
            <person name="Sharon I."/>
            <person name="Castelle C.J."/>
            <person name="Probst A.J."/>
            <person name="Thomas B.C."/>
            <person name="Singh A."/>
            <person name="Wilkins M.J."/>
            <person name="Karaoz U."/>
            <person name="Brodie E.L."/>
            <person name="Williams K.H."/>
            <person name="Hubbard S.S."/>
            <person name="Banfield J.F."/>
        </authorList>
    </citation>
    <scope>NUCLEOTIDE SEQUENCE [LARGE SCALE GENOMIC DNA]</scope>
</reference>